<keyword evidence="1" id="KW-0472">Membrane</keyword>
<dbReference type="Proteomes" id="UP000484015">
    <property type="component" value="Unassembled WGS sequence"/>
</dbReference>
<keyword evidence="3" id="KW-1185">Reference proteome</keyword>
<dbReference type="EMBL" id="WNLA01000015">
    <property type="protein sequence ID" value="MTW04403.1"/>
    <property type="molecule type" value="Genomic_DNA"/>
</dbReference>
<proteinExistence type="predicted"/>
<evidence type="ECO:0008006" key="4">
    <source>
        <dbReference type="Google" id="ProtNLM"/>
    </source>
</evidence>
<reference evidence="2 3" key="1">
    <citation type="submission" date="2019-11" db="EMBL/GenBank/DDBJ databases">
        <title>Type strains purchased from KCTC, JCM and DSMZ.</title>
        <authorList>
            <person name="Lu H."/>
        </authorList>
    </citation>
    <scope>NUCLEOTIDE SEQUENCE [LARGE SCALE GENOMIC DNA]</scope>
    <source>
        <strain evidence="2 3">KCTC 42409</strain>
    </source>
</reference>
<evidence type="ECO:0000313" key="3">
    <source>
        <dbReference type="Proteomes" id="UP000484015"/>
    </source>
</evidence>
<accession>A0A6L6Q3G9</accession>
<sequence length="139" mass="15833">MVSLRAAAAYVWAAPCTAVGLALAALAYLAGARARRVAGVVEVALWPGGQPGPLARRLPFTAITFGHTVIALTWQEQHRLRAHEREHVRQYERWGIVFFAAYPLSSLWQMLRGRHYYWDNWFEVQARAAERLGWPPRRP</sequence>
<evidence type="ECO:0000256" key="1">
    <source>
        <dbReference type="SAM" id="Phobius"/>
    </source>
</evidence>
<name>A0A6L6Q3G9_9BURK</name>
<organism evidence="2 3">
    <name type="scientific">Pseudoduganella ginsengisoli</name>
    <dbReference type="NCBI Taxonomy" id="1462440"/>
    <lineage>
        <taxon>Bacteria</taxon>
        <taxon>Pseudomonadati</taxon>
        <taxon>Pseudomonadota</taxon>
        <taxon>Betaproteobacteria</taxon>
        <taxon>Burkholderiales</taxon>
        <taxon>Oxalobacteraceae</taxon>
        <taxon>Telluria group</taxon>
        <taxon>Pseudoduganella</taxon>
    </lineage>
</organism>
<comment type="caution">
    <text evidence="2">The sequence shown here is derived from an EMBL/GenBank/DDBJ whole genome shotgun (WGS) entry which is preliminary data.</text>
</comment>
<protein>
    <recommendedName>
        <fullName evidence="4">Signal peptide prediction</fullName>
    </recommendedName>
</protein>
<keyword evidence="1" id="KW-1133">Transmembrane helix</keyword>
<evidence type="ECO:0000313" key="2">
    <source>
        <dbReference type="EMBL" id="MTW04403.1"/>
    </source>
</evidence>
<feature type="transmembrane region" description="Helical" evidence="1">
    <location>
        <begin position="94"/>
        <end position="111"/>
    </location>
</feature>
<gene>
    <name evidence="2" type="ORF">GM668_20195</name>
</gene>
<dbReference type="AlphaFoldDB" id="A0A6L6Q3G9"/>
<keyword evidence="1" id="KW-0812">Transmembrane</keyword>